<reference evidence="2 3" key="1">
    <citation type="submission" date="2018-05" db="EMBL/GenBank/DDBJ databases">
        <title>Genomic Encyclopedia of Type Strains, Phase IV (KMG-IV): sequencing the most valuable type-strain genomes for metagenomic binning, comparative biology and taxonomic classification.</title>
        <authorList>
            <person name="Goeker M."/>
        </authorList>
    </citation>
    <scope>NUCLEOTIDE SEQUENCE [LARGE SCALE GENOMIC DNA]</scope>
    <source>
        <strain evidence="2 3">DSM 6986</strain>
    </source>
</reference>
<dbReference type="Proteomes" id="UP000245396">
    <property type="component" value="Unassembled WGS sequence"/>
</dbReference>
<keyword evidence="1" id="KW-0812">Transmembrane</keyword>
<protein>
    <submittedName>
        <fullName evidence="2">Putative membrane protein</fullName>
    </submittedName>
</protein>
<evidence type="ECO:0000256" key="1">
    <source>
        <dbReference type="SAM" id="Phobius"/>
    </source>
</evidence>
<comment type="caution">
    <text evidence="2">The sequence shown here is derived from an EMBL/GenBank/DDBJ whole genome shotgun (WGS) entry which is preliminary data.</text>
</comment>
<gene>
    <name evidence="2" type="ORF">C7441_10299</name>
</gene>
<dbReference type="EMBL" id="QGGG01000002">
    <property type="protein sequence ID" value="PWJ85655.1"/>
    <property type="molecule type" value="Genomic_DNA"/>
</dbReference>
<sequence length="219" mass="24293">MTPWHRHFIFTISVIAGIVALGIALSLRHPLAYAIGANTFFAVYILLLLHEMPRLTASFLSRRAQQADEPIWIIFLVTAVIICVAVGSLFMLINARQIGHPYWLAFSMFSLPLGWFTIHSMAALHYANLFWKGDESGTENVDKHNRQPVGGLDFPGTKHPCGWDFLYFSVVIGMTAQTADTGITRTPMRQAAMVHSIISFFYNTVIVAAAVNVVVSLAN</sequence>
<feature type="transmembrane region" description="Helical" evidence="1">
    <location>
        <begin position="71"/>
        <end position="95"/>
    </location>
</feature>
<dbReference type="Pfam" id="PF07077">
    <property type="entry name" value="DUF1345"/>
    <property type="match status" value="1"/>
</dbReference>
<keyword evidence="1" id="KW-1133">Transmembrane helix</keyword>
<feature type="transmembrane region" description="Helical" evidence="1">
    <location>
        <begin position="7"/>
        <end position="25"/>
    </location>
</feature>
<dbReference type="STRING" id="1192868.GCA_000304395_01512"/>
<dbReference type="AlphaFoldDB" id="A0A316C7A9"/>
<evidence type="ECO:0000313" key="3">
    <source>
        <dbReference type="Proteomes" id="UP000245396"/>
    </source>
</evidence>
<name>A0A316C7A9_PSESE</name>
<keyword evidence="3" id="KW-1185">Reference proteome</keyword>
<accession>A0A316C7A9</accession>
<evidence type="ECO:0000313" key="2">
    <source>
        <dbReference type="EMBL" id="PWJ85655.1"/>
    </source>
</evidence>
<proteinExistence type="predicted"/>
<dbReference type="OrthoDB" id="64737at2"/>
<feature type="transmembrane region" description="Helical" evidence="1">
    <location>
        <begin position="101"/>
        <end position="124"/>
    </location>
</feature>
<keyword evidence="1" id="KW-0472">Membrane</keyword>
<dbReference type="RefSeq" id="WP_109611669.1">
    <property type="nucleotide sequence ID" value="NZ_QGGG01000002.1"/>
</dbReference>
<feature type="transmembrane region" description="Helical" evidence="1">
    <location>
        <begin position="31"/>
        <end position="50"/>
    </location>
</feature>
<feature type="transmembrane region" description="Helical" evidence="1">
    <location>
        <begin position="197"/>
        <end position="218"/>
    </location>
</feature>
<dbReference type="InterPro" id="IPR009781">
    <property type="entry name" value="DUF1345"/>
</dbReference>
<organism evidence="2 3">
    <name type="scientific">Pseudaminobacter salicylatoxidans</name>
    <dbReference type="NCBI Taxonomy" id="93369"/>
    <lineage>
        <taxon>Bacteria</taxon>
        <taxon>Pseudomonadati</taxon>
        <taxon>Pseudomonadota</taxon>
        <taxon>Alphaproteobacteria</taxon>
        <taxon>Hyphomicrobiales</taxon>
        <taxon>Phyllobacteriaceae</taxon>
        <taxon>Pseudaminobacter</taxon>
    </lineage>
</organism>